<feature type="region of interest" description="Disordered" evidence="1">
    <location>
        <begin position="133"/>
        <end position="162"/>
    </location>
</feature>
<feature type="region of interest" description="Disordered" evidence="1">
    <location>
        <begin position="71"/>
        <end position="96"/>
    </location>
</feature>
<dbReference type="STRING" id="1783515.A4E84_32205"/>
<evidence type="ECO:0000313" key="3">
    <source>
        <dbReference type="Proteomes" id="UP000076096"/>
    </source>
</evidence>
<gene>
    <name evidence="2" type="ORF">A4E84_32205</name>
</gene>
<proteinExistence type="predicted"/>
<protein>
    <submittedName>
        <fullName evidence="2">Uncharacterized protein</fullName>
    </submittedName>
</protein>
<evidence type="ECO:0000256" key="1">
    <source>
        <dbReference type="SAM" id="MobiDB-lite"/>
    </source>
</evidence>
<sequence length="342" mass="34758">MTHFAVRIPGEGLAEINGELLVVEEGRAVHEAVLDRLQRHAQERAAAVEATVNEGPSGAAFVLQVAPDGSSRLLDPAERTETTGPAPEPLSASAAEPPAVPALEPLSAPAAQPPAVPAAEPLSASALEPLAVPAPEPLPAPAAQPLPAPAPEPPAAPAPAPAHAPVSAVAAAVARARAAAATPHAPAPPPQPSRPLAPELADLVAHINALTAAGRIEEASAEVTALREALTRSAGTEHPDALEARAMEAYLAHLRGDHREATVLALSVARILCGAGAPGAPAAIARAAAAWQRLEDGRAAVIHGSELLHMWNRLRGDGRLAPADERLARRVRAQVESLSACA</sequence>
<dbReference type="RefSeq" id="WP_062929918.1">
    <property type="nucleotide sequence ID" value="NZ_CP015098.1"/>
</dbReference>
<dbReference type="KEGG" id="stsi:A4E84_32205"/>
<dbReference type="AlphaFoldDB" id="A0A143C8J9"/>
<dbReference type="Proteomes" id="UP000076096">
    <property type="component" value="Chromosome"/>
</dbReference>
<reference evidence="3" key="1">
    <citation type="submission" date="2016-04" db="EMBL/GenBank/DDBJ databases">
        <authorList>
            <person name="Zhang B."/>
        </authorList>
    </citation>
    <scope>NUCLEOTIDE SEQUENCE [LARGE SCALE GENOMIC DNA]</scope>
    <source>
        <strain evidence="3">S10</strain>
    </source>
</reference>
<name>A0A143C8J9_9ACTN</name>
<evidence type="ECO:0000313" key="2">
    <source>
        <dbReference type="EMBL" id="AMW13763.1"/>
    </source>
</evidence>
<dbReference type="EMBL" id="CP015098">
    <property type="protein sequence ID" value="AMW13763.1"/>
    <property type="molecule type" value="Genomic_DNA"/>
</dbReference>
<organism evidence="2 3">
    <name type="scientific">Streptomyces qaidamensis</name>
    <dbReference type="NCBI Taxonomy" id="1783515"/>
    <lineage>
        <taxon>Bacteria</taxon>
        <taxon>Bacillati</taxon>
        <taxon>Actinomycetota</taxon>
        <taxon>Actinomycetes</taxon>
        <taxon>Kitasatosporales</taxon>
        <taxon>Streptomycetaceae</taxon>
        <taxon>Streptomyces</taxon>
        <taxon>Streptomyces aurantiacus group</taxon>
    </lineage>
</organism>
<keyword evidence="3" id="KW-1185">Reference proteome</keyword>
<accession>A0A143C8J9</accession>